<comment type="caution">
    <text evidence="3">The sequence shown here is derived from an EMBL/GenBank/DDBJ whole genome shotgun (WGS) entry which is preliminary data.</text>
</comment>
<organism evidence="3 4">
    <name type="scientific">Hibiscus sabdariffa</name>
    <name type="common">roselle</name>
    <dbReference type="NCBI Taxonomy" id="183260"/>
    <lineage>
        <taxon>Eukaryota</taxon>
        <taxon>Viridiplantae</taxon>
        <taxon>Streptophyta</taxon>
        <taxon>Embryophyta</taxon>
        <taxon>Tracheophyta</taxon>
        <taxon>Spermatophyta</taxon>
        <taxon>Magnoliopsida</taxon>
        <taxon>eudicotyledons</taxon>
        <taxon>Gunneridae</taxon>
        <taxon>Pentapetalae</taxon>
        <taxon>rosids</taxon>
        <taxon>malvids</taxon>
        <taxon>Malvales</taxon>
        <taxon>Malvaceae</taxon>
        <taxon>Malvoideae</taxon>
        <taxon>Hibiscus</taxon>
    </lineage>
</organism>
<evidence type="ECO:0000256" key="1">
    <source>
        <dbReference type="SAM" id="SignalP"/>
    </source>
</evidence>
<dbReference type="Pfam" id="PF13456">
    <property type="entry name" value="RVT_3"/>
    <property type="match status" value="1"/>
</dbReference>
<feature type="chain" id="PRO_5047444570" description="RNase H type-1 domain-containing protein" evidence="1">
    <location>
        <begin position="28"/>
        <end position="103"/>
    </location>
</feature>
<keyword evidence="1" id="KW-0732">Signal</keyword>
<sequence length="103" mass="11689">MQQSSKLLLIGLFFQFLMLEATHRVDCVREKAGIGAFSVLVAELWTIQEGLHHAWRLDNQKVELESAATKISILAGLTLQSQALVTKLLELLDRHWEVEIHLV</sequence>
<feature type="domain" description="RNase H type-1" evidence="2">
    <location>
        <begin position="23"/>
        <end position="103"/>
    </location>
</feature>
<gene>
    <name evidence="3" type="ORF">V6N11_071227</name>
</gene>
<protein>
    <recommendedName>
        <fullName evidence="2">RNase H type-1 domain-containing protein</fullName>
    </recommendedName>
</protein>
<dbReference type="Proteomes" id="UP001396334">
    <property type="component" value="Unassembled WGS sequence"/>
</dbReference>
<evidence type="ECO:0000259" key="2">
    <source>
        <dbReference type="Pfam" id="PF13456"/>
    </source>
</evidence>
<reference evidence="3 4" key="1">
    <citation type="journal article" date="2024" name="G3 (Bethesda)">
        <title>Genome assembly of Hibiscus sabdariffa L. provides insights into metabolisms of medicinal natural products.</title>
        <authorList>
            <person name="Kim T."/>
        </authorList>
    </citation>
    <scope>NUCLEOTIDE SEQUENCE [LARGE SCALE GENOMIC DNA]</scope>
    <source>
        <strain evidence="3">TK-2024</strain>
        <tissue evidence="3">Old leaves</tissue>
    </source>
</reference>
<accession>A0ABR2TZQ9</accession>
<evidence type="ECO:0000313" key="3">
    <source>
        <dbReference type="EMBL" id="KAK9042872.1"/>
    </source>
</evidence>
<feature type="signal peptide" evidence="1">
    <location>
        <begin position="1"/>
        <end position="27"/>
    </location>
</feature>
<keyword evidence="4" id="KW-1185">Reference proteome</keyword>
<proteinExistence type="predicted"/>
<evidence type="ECO:0000313" key="4">
    <source>
        <dbReference type="Proteomes" id="UP001396334"/>
    </source>
</evidence>
<dbReference type="InterPro" id="IPR002156">
    <property type="entry name" value="RNaseH_domain"/>
</dbReference>
<dbReference type="EMBL" id="JBBPBN010000003">
    <property type="protein sequence ID" value="KAK9042872.1"/>
    <property type="molecule type" value="Genomic_DNA"/>
</dbReference>
<name>A0ABR2TZQ9_9ROSI</name>